<dbReference type="Proteomes" id="UP000026962">
    <property type="component" value="Chromosome 1"/>
</dbReference>
<proteinExistence type="predicted"/>
<dbReference type="HOGENOM" id="CLU_1899582_0_0_1"/>
<organism evidence="2">
    <name type="scientific">Oryza punctata</name>
    <name type="common">Red rice</name>
    <dbReference type="NCBI Taxonomy" id="4537"/>
    <lineage>
        <taxon>Eukaryota</taxon>
        <taxon>Viridiplantae</taxon>
        <taxon>Streptophyta</taxon>
        <taxon>Embryophyta</taxon>
        <taxon>Tracheophyta</taxon>
        <taxon>Spermatophyta</taxon>
        <taxon>Magnoliopsida</taxon>
        <taxon>Liliopsida</taxon>
        <taxon>Poales</taxon>
        <taxon>Poaceae</taxon>
        <taxon>BOP clade</taxon>
        <taxon>Oryzoideae</taxon>
        <taxon>Oryzeae</taxon>
        <taxon>Oryzinae</taxon>
        <taxon>Oryza</taxon>
    </lineage>
</organism>
<reference evidence="2" key="1">
    <citation type="submission" date="2015-04" db="UniProtKB">
        <authorList>
            <consortium name="EnsemblPlants"/>
        </authorList>
    </citation>
    <scope>IDENTIFICATION</scope>
</reference>
<reference evidence="2" key="2">
    <citation type="submission" date="2018-05" db="EMBL/GenBank/DDBJ databases">
        <title>OpunRS2 (Oryza punctata Reference Sequence Version 2).</title>
        <authorList>
            <person name="Zhang J."/>
            <person name="Kudrna D."/>
            <person name="Lee S."/>
            <person name="Talag J."/>
            <person name="Welchert J."/>
            <person name="Wing R.A."/>
        </authorList>
    </citation>
    <scope>NUCLEOTIDE SEQUENCE [LARGE SCALE GENOMIC DNA]</scope>
</reference>
<sequence>MRTLDCALKSPKCLGYMPFPGHADTPKHEGCSGVRPRWLEVPTRGPSMPPAPGSPWVSSPCQVGPKSGQPDPPTWATQVTLILVTHSAQSNPPTVGHNFRFWAANTTQETSDIGIEPPTAASENYEDTSCQVRK</sequence>
<evidence type="ECO:0000313" key="3">
    <source>
        <dbReference type="Proteomes" id="UP000026962"/>
    </source>
</evidence>
<feature type="region of interest" description="Disordered" evidence="1">
    <location>
        <begin position="41"/>
        <end position="74"/>
    </location>
</feature>
<protein>
    <submittedName>
        <fullName evidence="2">Uncharacterized protein</fullName>
    </submittedName>
</protein>
<dbReference type="AlphaFoldDB" id="A0A0E0JJM8"/>
<keyword evidence="3" id="KW-1185">Reference proteome</keyword>
<name>A0A0E0JJM8_ORYPU</name>
<evidence type="ECO:0000256" key="1">
    <source>
        <dbReference type="SAM" id="MobiDB-lite"/>
    </source>
</evidence>
<feature type="region of interest" description="Disordered" evidence="1">
    <location>
        <begin position="112"/>
        <end position="134"/>
    </location>
</feature>
<evidence type="ECO:0000313" key="2">
    <source>
        <dbReference type="EnsemblPlants" id="OPUNC01G18600.1"/>
    </source>
</evidence>
<dbReference type="Gramene" id="OPUNC01G18600.1">
    <property type="protein sequence ID" value="OPUNC01G18600.1"/>
    <property type="gene ID" value="OPUNC01G18600"/>
</dbReference>
<accession>A0A0E0JJM8</accession>
<dbReference type="EnsemblPlants" id="OPUNC01G18600.1">
    <property type="protein sequence ID" value="OPUNC01G18600.1"/>
    <property type="gene ID" value="OPUNC01G18600"/>
</dbReference>